<evidence type="ECO:0000313" key="2">
    <source>
        <dbReference type="EMBL" id="MVQ30029.1"/>
    </source>
</evidence>
<sequence length="473" mass="50585">MPQLHDLPATEMVAGYRRRELSPVDVTQAVLRHIERWEPHLQALFLLRPERALAQARASEARWLRGEPLGPIDGVPVTLKDNIATAGDPTPLGTAAVDLVPAAADAPPAARVRDSGGVVVAKTTMPDYGMLSSGLSSYHALARNPWDLTKTPGGSSAGAGAAAAAGYGPLHVGTDIGGSLRLPAGWCGIFTLKPSLGRIPIDPPYTGRAAGPMTRSVADAALLMQVLSGADPRDSMSLPWQDIAWHDSDRGVGRLRGLRIGLLLEAGCGLAVLPEVRSAIEHAARLFERAGATVLPMQPFMTQGMLDGMDHFWRMRSHVDLKALPPERRALVLPYIRRWADSAATLGGEAMFKAASQFHATRVATVAACRAFDYVLSPVSPVPAFPAELPSPTNDPLRPLEHIGFTVPFNMSEQPAASVHCGFTRDGLPIGLQIAGQRFDDLGVLQVARAFELLREPMPAWPQPPAGSREHVD</sequence>
<reference evidence="2 3" key="1">
    <citation type="submission" date="2019-12" db="EMBL/GenBank/DDBJ databases">
        <authorList>
            <person name="Huq M.A."/>
        </authorList>
    </citation>
    <scope>NUCLEOTIDE SEQUENCE [LARGE SCALE GENOMIC DNA]</scope>
    <source>
        <strain evidence="2 3">MAH-25</strain>
    </source>
</reference>
<dbReference type="GO" id="GO:0004040">
    <property type="term" value="F:amidase activity"/>
    <property type="evidence" value="ECO:0007669"/>
    <property type="project" value="UniProtKB-EC"/>
</dbReference>
<accession>A0A6N8ISX9</accession>
<dbReference type="InterPro" id="IPR000120">
    <property type="entry name" value="Amidase"/>
</dbReference>
<dbReference type="Pfam" id="PF01425">
    <property type="entry name" value="Amidase"/>
    <property type="match status" value="1"/>
</dbReference>
<keyword evidence="3" id="KW-1185">Reference proteome</keyword>
<dbReference type="InterPro" id="IPR036928">
    <property type="entry name" value="AS_sf"/>
</dbReference>
<dbReference type="Proteomes" id="UP000469385">
    <property type="component" value="Unassembled WGS sequence"/>
</dbReference>
<dbReference type="SUPFAM" id="SSF75304">
    <property type="entry name" value="Amidase signature (AS) enzymes"/>
    <property type="match status" value="1"/>
</dbReference>
<proteinExistence type="predicted"/>
<dbReference type="NCBIfam" id="NF005450">
    <property type="entry name" value="PRK07042.1"/>
    <property type="match status" value="1"/>
</dbReference>
<dbReference type="PANTHER" id="PTHR11895:SF173">
    <property type="entry name" value="GLUTAMYL-TRNA AMIDOTRANSFERASE SUBUNIT A"/>
    <property type="match status" value="1"/>
</dbReference>
<organism evidence="2 3">
    <name type="scientific">Ramlibacter pinisoli</name>
    <dbReference type="NCBI Taxonomy" id="2682844"/>
    <lineage>
        <taxon>Bacteria</taxon>
        <taxon>Pseudomonadati</taxon>
        <taxon>Pseudomonadota</taxon>
        <taxon>Betaproteobacteria</taxon>
        <taxon>Burkholderiales</taxon>
        <taxon>Comamonadaceae</taxon>
        <taxon>Ramlibacter</taxon>
    </lineage>
</organism>
<keyword evidence="2" id="KW-0378">Hydrolase</keyword>
<evidence type="ECO:0000259" key="1">
    <source>
        <dbReference type="Pfam" id="PF01425"/>
    </source>
</evidence>
<dbReference type="PANTHER" id="PTHR11895">
    <property type="entry name" value="TRANSAMIDASE"/>
    <property type="match status" value="1"/>
</dbReference>
<comment type="caution">
    <text evidence="2">The sequence shown here is derived from an EMBL/GenBank/DDBJ whole genome shotgun (WGS) entry which is preliminary data.</text>
</comment>
<dbReference type="EC" id="3.5.1.4" evidence="2"/>
<dbReference type="AlphaFoldDB" id="A0A6N8ISX9"/>
<evidence type="ECO:0000313" key="3">
    <source>
        <dbReference type="Proteomes" id="UP000469385"/>
    </source>
</evidence>
<protein>
    <submittedName>
        <fullName evidence="2">Amidase</fullName>
        <ecNumber evidence="2">3.5.1.4</ecNumber>
    </submittedName>
</protein>
<feature type="domain" description="Amidase" evidence="1">
    <location>
        <begin position="25"/>
        <end position="444"/>
    </location>
</feature>
<gene>
    <name evidence="2" type="ORF">GON04_11260</name>
</gene>
<dbReference type="InterPro" id="IPR023631">
    <property type="entry name" value="Amidase_dom"/>
</dbReference>
<dbReference type="EMBL" id="WSEL01000003">
    <property type="protein sequence ID" value="MVQ30029.1"/>
    <property type="molecule type" value="Genomic_DNA"/>
</dbReference>
<dbReference type="RefSeq" id="WP_157397963.1">
    <property type="nucleotide sequence ID" value="NZ_WSEL01000003.1"/>
</dbReference>
<name>A0A6N8ISX9_9BURK</name>
<dbReference type="Gene3D" id="3.90.1300.10">
    <property type="entry name" value="Amidase signature (AS) domain"/>
    <property type="match status" value="1"/>
</dbReference>